<dbReference type="InterPro" id="IPR050109">
    <property type="entry name" value="HTH-type_TetR-like_transc_reg"/>
</dbReference>
<dbReference type="PANTHER" id="PTHR30055">
    <property type="entry name" value="HTH-TYPE TRANSCRIPTIONAL REGULATOR RUTR"/>
    <property type="match status" value="1"/>
</dbReference>
<keyword evidence="5" id="KW-1185">Reference proteome</keyword>
<dbReference type="GO" id="GO:0003700">
    <property type="term" value="F:DNA-binding transcription factor activity"/>
    <property type="evidence" value="ECO:0007669"/>
    <property type="project" value="TreeGrafter"/>
</dbReference>
<keyword evidence="2" id="KW-0238">DNA-binding</keyword>
<dbReference type="OrthoDB" id="7375611at2"/>
<proteinExistence type="predicted"/>
<dbReference type="Proteomes" id="UP000295707">
    <property type="component" value="Unassembled WGS sequence"/>
</dbReference>
<evidence type="ECO:0000313" key="5">
    <source>
        <dbReference type="Proteomes" id="UP000295707"/>
    </source>
</evidence>
<evidence type="ECO:0000256" key="1">
    <source>
        <dbReference type="ARBA" id="ARBA00023015"/>
    </source>
</evidence>
<reference evidence="4 5" key="1">
    <citation type="submission" date="2019-03" db="EMBL/GenBank/DDBJ databases">
        <title>Genomic Encyclopedia of Type Strains, Phase IV (KMG-IV): sequencing the most valuable type-strain genomes for metagenomic binning, comparative biology and taxonomic classification.</title>
        <authorList>
            <person name="Goeker M."/>
        </authorList>
    </citation>
    <scope>NUCLEOTIDE SEQUENCE [LARGE SCALE GENOMIC DNA]</scope>
    <source>
        <strain evidence="4 5">DSM 19610</strain>
    </source>
</reference>
<dbReference type="RefSeq" id="WP_132972742.1">
    <property type="nucleotide sequence ID" value="NZ_SMFX01000001.1"/>
</dbReference>
<comment type="caution">
    <text evidence="4">The sequence shown here is derived from an EMBL/GenBank/DDBJ whole genome shotgun (WGS) entry which is preliminary data.</text>
</comment>
<dbReference type="AlphaFoldDB" id="A0A4R1H9W6"/>
<dbReference type="EMBL" id="SMFX01000001">
    <property type="protein sequence ID" value="TCK18707.1"/>
    <property type="molecule type" value="Genomic_DNA"/>
</dbReference>
<name>A0A4R1H9W6_9GAMM</name>
<keyword evidence="1" id="KW-0805">Transcription regulation</keyword>
<accession>A0A4R1H9W6</accession>
<dbReference type="GO" id="GO:0000976">
    <property type="term" value="F:transcription cis-regulatory region binding"/>
    <property type="evidence" value="ECO:0007669"/>
    <property type="project" value="TreeGrafter"/>
</dbReference>
<dbReference type="Gene3D" id="1.10.357.10">
    <property type="entry name" value="Tetracycline Repressor, domain 2"/>
    <property type="match status" value="1"/>
</dbReference>
<dbReference type="SUPFAM" id="SSF46689">
    <property type="entry name" value="Homeodomain-like"/>
    <property type="match status" value="1"/>
</dbReference>
<protein>
    <submittedName>
        <fullName evidence="4">TetR family transcriptional regulator</fullName>
    </submittedName>
</protein>
<dbReference type="InterPro" id="IPR009057">
    <property type="entry name" value="Homeodomain-like_sf"/>
</dbReference>
<evidence type="ECO:0000313" key="4">
    <source>
        <dbReference type="EMBL" id="TCK18707.1"/>
    </source>
</evidence>
<evidence type="ECO:0000256" key="2">
    <source>
        <dbReference type="ARBA" id="ARBA00023125"/>
    </source>
</evidence>
<sequence length="172" mass="20011">MASRKANLADRILDKALELGEASSWEAVHLHDIAEQLDITLDDIRRHYPQKDDLVEAWFDRADQAVLREPASEAFLGLPERERFQRVVTRWLDALAPHRRLTRQMLAYKLEFGHIHLQVPGLMRISRTVQWFREAACLDTTGIQRILEESTLTAMYLKTFARWLLADTSTSR</sequence>
<organism evidence="4 5">
    <name type="scientific">Thiogranum longum</name>
    <dbReference type="NCBI Taxonomy" id="1537524"/>
    <lineage>
        <taxon>Bacteria</taxon>
        <taxon>Pseudomonadati</taxon>
        <taxon>Pseudomonadota</taxon>
        <taxon>Gammaproteobacteria</taxon>
        <taxon>Chromatiales</taxon>
        <taxon>Ectothiorhodospiraceae</taxon>
        <taxon>Thiogranum</taxon>
    </lineage>
</organism>
<keyword evidence="3" id="KW-0804">Transcription</keyword>
<evidence type="ECO:0000256" key="3">
    <source>
        <dbReference type="ARBA" id="ARBA00023163"/>
    </source>
</evidence>
<gene>
    <name evidence="4" type="ORF">DFR30_1991</name>
</gene>
<dbReference type="PANTHER" id="PTHR30055:SF234">
    <property type="entry name" value="HTH-TYPE TRANSCRIPTIONAL REGULATOR BETI"/>
    <property type="match status" value="1"/>
</dbReference>